<keyword evidence="1" id="KW-0343">GTPase activation</keyword>
<dbReference type="FunFam" id="1.10.8.270:FF:000001">
    <property type="entry name" value="TBC1 domain family member 1"/>
    <property type="match status" value="1"/>
</dbReference>
<dbReference type="SMART" id="SM00164">
    <property type="entry name" value="TBC"/>
    <property type="match status" value="1"/>
</dbReference>
<organism evidence="5">
    <name type="scientific">Oikopleura dioica</name>
    <name type="common">Tunicate</name>
    <dbReference type="NCBI Taxonomy" id="34765"/>
    <lineage>
        <taxon>Eukaryota</taxon>
        <taxon>Metazoa</taxon>
        <taxon>Chordata</taxon>
        <taxon>Tunicata</taxon>
        <taxon>Appendicularia</taxon>
        <taxon>Copelata</taxon>
        <taxon>Oikopleuridae</taxon>
        <taxon>Oikopleura</taxon>
    </lineage>
</organism>
<dbReference type="FunCoup" id="E4XD87">
    <property type="interactions" value="29"/>
</dbReference>
<protein>
    <recommendedName>
        <fullName evidence="4">Rab-GAP TBC domain-containing protein</fullName>
    </recommendedName>
</protein>
<feature type="coiled-coil region" evidence="2">
    <location>
        <begin position="392"/>
        <end position="419"/>
    </location>
</feature>
<dbReference type="PROSITE" id="PS50086">
    <property type="entry name" value="TBC_RABGAP"/>
    <property type="match status" value="1"/>
</dbReference>
<evidence type="ECO:0000313" key="5">
    <source>
        <dbReference type="EMBL" id="CBY24122.1"/>
    </source>
</evidence>
<keyword evidence="6" id="KW-1185">Reference proteome</keyword>
<dbReference type="InParanoid" id="E4XD87"/>
<sequence>MESPRSSAKAMLAKLNLGSFSGVPQPSEPQSKGSPGPSNHEKALIRKLEEQNFHNATTSSSIEQQRLVNQKKEEIERNKVNKQRIPQMNGAVNDEWEIWGNALKDWPEFSKKNSKKVLPMILKGLPNPLRPMAWIALSGADIRLHQKYSELLSQESESEKMIRGDISRTFPEEAMFKDDSGTEMLFNVMKAYAVMDPEVGYCQGSAFIVGMLLLNMPEEDAFCVFVKLMSRATGYSLREMYKPGMGELPVLLYQLDMLINEHCPELHTHFKAHEFSTSTFASKWFLTLFCSVFQKDLSIRILDIFFVEGSKVIFRVGLALLLTLKDQFLGRDLDGMMSLAQKEGPKFFARDPDLLINKAYAPGIKISTTKMAKWRKEFESARKKELAEEGEIRWLRAENRNLNNRILSLEKENNTLAHNLIQRSVKHAIEAEEKILLGKELKLAKRHAKRLSGGSADEVLAEDRKDVKYTEEFVLELQQELVKARLREAEATEHLKEANERQKVLEAENKELRRDTQLADALAEARNSKKNESEAIMALRDLQKGLQANLSKDAISSDSALEAMVSAAAGARVDLIETKQQINILEASMRRISQKRDELQKEIKTLRETNLTLKKDRDRQKDQLLQEKSLRQCEESQAKIDQLEESLTTTTFPEMSHEIPVTIPTLEESDKLIEKGRA</sequence>
<feature type="coiled-coil region" evidence="2">
    <location>
        <begin position="481"/>
        <end position="542"/>
    </location>
</feature>
<reference evidence="5" key="1">
    <citation type="journal article" date="2010" name="Science">
        <title>Plasticity of animal genome architecture unmasked by rapid evolution of a pelagic tunicate.</title>
        <authorList>
            <person name="Denoeud F."/>
            <person name="Henriet S."/>
            <person name="Mungpakdee S."/>
            <person name="Aury J.M."/>
            <person name="Da Silva C."/>
            <person name="Brinkmann H."/>
            <person name="Mikhaleva J."/>
            <person name="Olsen L.C."/>
            <person name="Jubin C."/>
            <person name="Canestro C."/>
            <person name="Bouquet J.M."/>
            <person name="Danks G."/>
            <person name="Poulain J."/>
            <person name="Campsteijn C."/>
            <person name="Adamski M."/>
            <person name="Cross I."/>
            <person name="Yadetie F."/>
            <person name="Muffato M."/>
            <person name="Louis A."/>
            <person name="Butcher S."/>
            <person name="Tsagkogeorga G."/>
            <person name="Konrad A."/>
            <person name="Singh S."/>
            <person name="Jensen M.F."/>
            <person name="Cong E.H."/>
            <person name="Eikeseth-Otteraa H."/>
            <person name="Noel B."/>
            <person name="Anthouard V."/>
            <person name="Porcel B.M."/>
            <person name="Kachouri-Lafond R."/>
            <person name="Nishino A."/>
            <person name="Ugolini M."/>
            <person name="Chourrout P."/>
            <person name="Nishida H."/>
            <person name="Aasland R."/>
            <person name="Huzurbazar S."/>
            <person name="Westhof E."/>
            <person name="Delsuc F."/>
            <person name="Lehrach H."/>
            <person name="Reinhardt R."/>
            <person name="Weissenbach J."/>
            <person name="Roy S.W."/>
            <person name="Artiguenave F."/>
            <person name="Postlethwait J.H."/>
            <person name="Manak J.R."/>
            <person name="Thompson E.M."/>
            <person name="Jaillon O."/>
            <person name="Du Pasquier L."/>
            <person name="Boudinot P."/>
            <person name="Liberles D.A."/>
            <person name="Volff J.N."/>
            <person name="Philippe H."/>
            <person name="Lenhard B."/>
            <person name="Roest Crollius H."/>
            <person name="Wincker P."/>
            <person name="Chourrout D."/>
        </authorList>
    </citation>
    <scope>NUCLEOTIDE SEQUENCE [LARGE SCALE GENOMIC DNA]</scope>
</reference>
<feature type="compositionally biased region" description="Polar residues" evidence="3">
    <location>
        <begin position="18"/>
        <end position="37"/>
    </location>
</feature>
<proteinExistence type="predicted"/>
<dbReference type="AlphaFoldDB" id="E4XD87"/>
<feature type="coiled-coil region" evidence="2">
    <location>
        <begin position="575"/>
        <end position="646"/>
    </location>
</feature>
<accession>E4XD87</accession>
<name>E4XD87_OIKDI</name>
<dbReference type="Gene3D" id="1.10.10.750">
    <property type="entry name" value="Ypt/Rab-GAP domain of gyp1p, domain 1"/>
    <property type="match status" value="1"/>
</dbReference>
<dbReference type="InterPro" id="IPR000195">
    <property type="entry name" value="Rab-GAP-TBC_dom"/>
</dbReference>
<dbReference type="SUPFAM" id="SSF47923">
    <property type="entry name" value="Ypt/Rab-GAP domain of gyp1p"/>
    <property type="match status" value="2"/>
</dbReference>
<evidence type="ECO:0000313" key="6">
    <source>
        <dbReference type="Proteomes" id="UP000001307"/>
    </source>
</evidence>
<dbReference type="Gene3D" id="1.10.8.270">
    <property type="entry name" value="putative rabgap domain of human tbc1 domain family member 14 like domains"/>
    <property type="match status" value="1"/>
</dbReference>
<dbReference type="Pfam" id="PF00566">
    <property type="entry name" value="RabGAP-TBC"/>
    <property type="match status" value="1"/>
</dbReference>
<dbReference type="GO" id="GO:0031267">
    <property type="term" value="F:small GTPase binding"/>
    <property type="evidence" value="ECO:0007669"/>
    <property type="project" value="TreeGrafter"/>
</dbReference>
<gene>
    <name evidence="5" type="ORF">GSOID_T00008126001</name>
</gene>
<dbReference type="GO" id="GO:0005096">
    <property type="term" value="F:GTPase activator activity"/>
    <property type="evidence" value="ECO:0007669"/>
    <property type="project" value="UniProtKB-KW"/>
</dbReference>
<feature type="domain" description="Rab-GAP TBC" evidence="4">
    <location>
        <begin position="124"/>
        <end position="309"/>
    </location>
</feature>
<dbReference type="InterPro" id="IPR050302">
    <property type="entry name" value="Rab_GAP_TBC_domain"/>
</dbReference>
<evidence type="ECO:0000259" key="4">
    <source>
        <dbReference type="PROSITE" id="PS50086"/>
    </source>
</evidence>
<feature type="region of interest" description="Disordered" evidence="3">
    <location>
        <begin position="1"/>
        <end position="41"/>
    </location>
</feature>
<dbReference type="Proteomes" id="UP000001307">
    <property type="component" value="Unassembled WGS sequence"/>
</dbReference>
<dbReference type="PANTHER" id="PTHR47219">
    <property type="entry name" value="RAB GTPASE-ACTIVATING PROTEIN 1-LIKE"/>
    <property type="match status" value="1"/>
</dbReference>
<dbReference type="EMBL" id="FN653038">
    <property type="protein sequence ID" value="CBY24122.1"/>
    <property type="molecule type" value="Genomic_DNA"/>
</dbReference>
<dbReference type="InterPro" id="IPR035969">
    <property type="entry name" value="Rab-GAP_TBC_sf"/>
</dbReference>
<evidence type="ECO:0000256" key="3">
    <source>
        <dbReference type="SAM" id="MobiDB-lite"/>
    </source>
</evidence>
<dbReference type="Gene3D" id="1.10.472.80">
    <property type="entry name" value="Ypt/Rab-GAP domain of gyp1p, domain 3"/>
    <property type="match status" value="1"/>
</dbReference>
<evidence type="ECO:0000256" key="2">
    <source>
        <dbReference type="SAM" id="Coils"/>
    </source>
</evidence>
<keyword evidence="2" id="KW-0175">Coiled coil</keyword>
<dbReference type="PANTHER" id="PTHR47219:SF22">
    <property type="entry name" value="RAB-GAP TBC DOMAIN-CONTAINING PROTEIN"/>
    <property type="match status" value="1"/>
</dbReference>
<dbReference type="OrthoDB" id="295078at2759"/>
<evidence type="ECO:0000256" key="1">
    <source>
        <dbReference type="ARBA" id="ARBA00022468"/>
    </source>
</evidence>